<dbReference type="EMBL" id="JARBJD010000188">
    <property type="protein sequence ID" value="KAK2947915.1"/>
    <property type="molecule type" value="Genomic_DNA"/>
</dbReference>
<proteinExistence type="predicted"/>
<gene>
    <name evidence="1" type="ORF">BLNAU_17142</name>
</gene>
<name>A0ABQ9X9C6_9EUKA</name>
<accession>A0ABQ9X9C6</accession>
<evidence type="ECO:0000313" key="1">
    <source>
        <dbReference type="EMBL" id="KAK2947915.1"/>
    </source>
</evidence>
<reference evidence="1 2" key="1">
    <citation type="journal article" date="2022" name="bioRxiv">
        <title>Genomics of Preaxostyla Flagellates Illuminates Evolutionary Transitions and the Path Towards Mitochondrial Loss.</title>
        <authorList>
            <person name="Novak L.V.F."/>
            <person name="Treitli S.C."/>
            <person name="Pyrih J."/>
            <person name="Halakuc P."/>
            <person name="Pipaliya S.V."/>
            <person name="Vacek V."/>
            <person name="Brzon O."/>
            <person name="Soukal P."/>
            <person name="Eme L."/>
            <person name="Dacks J.B."/>
            <person name="Karnkowska A."/>
            <person name="Elias M."/>
            <person name="Hampl V."/>
        </authorList>
    </citation>
    <scope>NUCLEOTIDE SEQUENCE [LARGE SCALE GENOMIC DNA]</scope>
    <source>
        <strain evidence="1">NAU3</strain>
        <tissue evidence="1">Gut</tissue>
    </source>
</reference>
<sequence>MSIQITSHNEWRAFHVRKHIAFLDCQIRRRKQTRRPSSLFHIQTPRYHPQETVLHIKQPQFGRMCPDCMMNSVVVEICD</sequence>
<protein>
    <submittedName>
        <fullName evidence="1">Uncharacterized protein</fullName>
    </submittedName>
</protein>
<evidence type="ECO:0000313" key="2">
    <source>
        <dbReference type="Proteomes" id="UP001281761"/>
    </source>
</evidence>
<dbReference type="Proteomes" id="UP001281761">
    <property type="component" value="Unassembled WGS sequence"/>
</dbReference>
<comment type="caution">
    <text evidence="1">The sequence shown here is derived from an EMBL/GenBank/DDBJ whole genome shotgun (WGS) entry which is preliminary data.</text>
</comment>
<keyword evidence="2" id="KW-1185">Reference proteome</keyword>
<organism evidence="1 2">
    <name type="scientific">Blattamonas nauphoetae</name>
    <dbReference type="NCBI Taxonomy" id="2049346"/>
    <lineage>
        <taxon>Eukaryota</taxon>
        <taxon>Metamonada</taxon>
        <taxon>Preaxostyla</taxon>
        <taxon>Oxymonadida</taxon>
        <taxon>Blattamonas</taxon>
    </lineage>
</organism>